<proteinExistence type="predicted"/>
<evidence type="ECO:0000313" key="1">
    <source>
        <dbReference type="EMBL" id="TNN44900.1"/>
    </source>
</evidence>
<organism evidence="1 2">
    <name type="scientific">Liparis tanakae</name>
    <name type="common">Tanaka's snailfish</name>
    <dbReference type="NCBI Taxonomy" id="230148"/>
    <lineage>
        <taxon>Eukaryota</taxon>
        <taxon>Metazoa</taxon>
        <taxon>Chordata</taxon>
        <taxon>Craniata</taxon>
        <taxon>Vertebrata</taxon>
        <taxon>Euteleostomi</taxon>
        <taxon>Actinopterygii</taxon>
        <taxon>Neopterygii</taxon>
        <taxon>Teleostei</taxon>
        <taxon>Neoteleostei</taxon>
        <taxon>Acanthomorphata</taxon>
        <taxon>Eupercaria</taxon>
        <taxon>Perciformes</taxon>
        <taxon>Cottioidei</taxon>
        <taxon>Cottales</taxon>
        <taxon>Liparidae</taxon>
        <taxon>Liparis</taxon>
    </lineage>
</organism>
<protein>
    <submittedName>
        <fullName evidence="1">Uncharacterized protein</fullName>
    </submittedName>
</protein>
<reference evidence="1 2" key="1">
    <citation type="submission" date="2019-03" db="EMBL/GenBank/DDBJ databases">
        <title>First draft genome of Liparis tanakae, snailfish: a comprehensive survey of snailfish specific genes.</title>
        <authorList>
            <person name="Kim W."/>
            <person name="Song I."/>
            <person name="Jeong J.-H."/>
            <person name="Kim D."/>
            <person name="Kim S."/>
            <person name="Ryu S."/>
            <person name="Song J.Y."/>
            <person name="Lee S.K."/>
        </authorList>
    </citation>
    <scope>NUCLEOTIDE SEQUENCE [LARGE SCALE GENOMIC DNA]</scope>
    <source>
        <tissue evidence="1">Muscle</tissue>
    </source>
</reference>
<name>A0A4Z2FVI9_9TELE</name>
<sequence length="105" mass="11339">MTEVTIREQMMRMTSRAMAIPFQFLCGGALPTSVAPAGSSHFETPPSGSCGAEPYSLRTNDDIIRLENYSIEALPAAETISFGDAKAESVKLPYGGMDVYTQKDL</sequence>
<evidence type="ECO:0000313" key="2">
    <source>
        <dbReference type="Proteomes" id="UP000314294"/>
    </source>
</evidence>
<dbReference type="EMBL" id="SRLO01000878">
    <property type="protein sequence ID" value="TNN44900.1"/>
    <property type="molecule type" value="Genomic_DNA"/>
</dbReference>
<accession>A0A4Z2FVI9</accession>
<keyword evidence="2" id="KW-1185">Reference proteome</keyword>
<dbReference type="Proteomes" id="UP000314294">
    <property type="component" value="Unassembled WGS sequence"/>
</dbReference>
<gene>
    <name evidence="1" type="ORF">EYF80_044905</name>
</gene>
<comment type="caution">
    <text evidence="1">The sequence shown here is derived from an EMBL/GenBank/DDBJ whole genome shotgun (WGS) entry which is preliminary data.</text>
</comment>
<dbReference type="AlphaFoldDB" id="A0A4Z2FVI9"/>